<dbReference type="InterPro" id="IPR041562">
    <property type="entry name" value="MCM_lid"/>
</dbReference>
<dbReference type="InterPro" id="IPR031327">
    <property type="entry name" value="MCM"/>
</dbReference>
<dbReference type="InterPro" id="IPR033762">
    <property type="entry name" value="MCM_OB"/>
</dbReference>
<feature type="domain" description="MCM C-terminal AAA(+) ATPase" evidence="7">
    <location>
        <begin position="313"/>
        <end position="501"/>
    </location>
</feature>
<dbReference type="InterPro" id="IPR027417">
    <property type="entry name" value="P-loop_NTPase"/>
</dbReference>
<evidence type="ECO:0000256" key="6">
    <source>
        <dbReference type="RuleBase" id="RU004070"/>
    </source>
</evidence>
<evidence type="ECO:0000256" key="5">
    <source>
        <dbReference type="ARBA" id="ARBA00023125"/>
    </source>
</evidence>
<keyword evidence="3 6" id="KW-0547">Nucleotide-binding</keyword>
<dbReference type="EMBL" id="JAGVSJ010000082">
    <property type="protein sequence ID" value="MBX8632833.1"/>
    <property type="molecule type" value="Genomic_DNA"/>
</dbReference>
<evidence type="ECO:0000256" key="1">
    <source>
        <dbReference type="ARBA" id="ARBA00008010"/>
    </source>
</evidence>
<evidence type="ECO:0000256" key="2">
    <source>
        <dbReference type="ARBA" id="ARBA00022705"/>
    </source>
</evidence>
<organism evidence="8 9">
    <name type="scientific">Candidatus Sysuiplasma superficiale</name>
    <dbReference type="NCBI Taxonomy" id="2823368"/>
    <lineage>
        <taxon>Archaea</taxon>
        <taxon>Methanobacteriati</taxon>
        <taxon>Thermoplasmatota</taxon>
        <taxon>Thermoplasmata</taxon>
        <taxon>Candidatus Sysuiplasmatales</taxon>
        <taxon>Candidatus Sysuiplasmataceae</taxon>
        <taxon>Candidatus Sysuiplasma</taxon>
    </lineage>
</organism>
<dbReference type="GO" id="GO:0017116">
    <property type="term" value="F:single-stranded DNA helicase activity"/>
    <property type="evidence" value="ECO:0007669"/>
    <property type="project" value="TreeGrafter"/>
</dbReference>
<evidence type="ECO:0000256" key="3">
    <source>
        <dbReference type="ARBA" id="ARBA00022741"/>
    </source>
</evidence>
<dbReference type="InterPro" id="IPR001208">
    <property type="entry name" value="MCM_dom"/>
</dbReference>
<dbReference type="PANTHER" id="PTHR11630:SF66">
    <property type="entry name" value="DNA REPLICATION LICENSING FACTOR MCM4"/>
    <property type="match status" value="1"/>
</dbReference>
<dbReference type="AlphaFoldDB" id="A0A8J8CBX5"/>
<evidence type="ECO:0000256" key="4">
    <source>
        <dbReference type="ARBA" id="ARBA00022840"/>
    </source>
</evidence>
<keyword evidence="2" id="KW-0235">DNA replication</keyword>
<dbReference type="Gene3D" id="3.40.50.300">
    <property type="entry name" value="P-loop containing nucleotide triphosphate hydrolases"/>
    <property type="match status" value="1"/>
</dbReference>
<evidence type="ECO:0000313" key="8">
    <source>
        <dbReference type="EMBL" id="MBX8632833.1"/>
    </source>
</evidence>
<dbReference type="GO" id="GO:0042555">
    <property type="term" value="C:MCM complex"/>
    <property type="evidence" value="ECO:0007669"/>
    <property type="project" value="TreeGrafter"/>
</dbReference>
<comment type="similarity">
    <text evidence="1 6">Belongs to the MCM family.</text>
</comment>
<dbReference type="SUPFAM" id="SSF52540">
    <property type="entry name" value="P-loop containing nucleoside triphosphate hydrolases"/>
    <property type="match status" value="1"/>
</dbReference>
<name>A0A8J8CBX5_9ARCH</name>
<dbReference type="GO" id="GO:0005524">
    <property type="term" value="F:ATP binding"/>
    <property type="evidence" value="ECO:0007669"/>
    <property type="project" value="UniProtKB-KW"/>
</dbReference>
<dbReference type="InterPro" id="IPR012340">
    <property type="entry name" value="NA-bd_OB-fold"/>
</dbReference>
<protein>
    <submittedName>
        <fullName evidence="8">Minichromosome maintenance protein MCM</fullName>
    </submittedName>
</protein>
<comment type="caution">
    <text evidence="8">The sequence shown here is derived from an EMBL/GenBank/DDBJ whole genome shotgun (WGS) entry which is preliminary data.</text>
</comment>
<dbReference type="Gene3D" id="2.40.50.140">
    <property type="entry name" value="Nucleic acid-binding proteins"/>
    <property type="match status" value="1"/>
</dbReference>
<dbReference type="Pfam" id="PF00493">
    <property type="entry name" value="MCM"/>
    <property type="match status" value="1"/>
</dbReference>
<sequence length="685" mass="76575">MNSSVPGYEQWAYDFIWNSPLFEYGHRDKFTYRDYMDEFSLDIAEMEKLSEYHFEPPTAAEFAAFSATWTDEQKKKVLDEFTYKVMNNRHSERCREVLRKLDEEPIQTLRQLDDALYAMVVRPGDEQREGFRAPHFKIMNAERFHREINDLDTNTDSQSIVQINGALLFITDPPEIEFTKLAYVCNKCSGAFVADKPTHSCPECNSENITFLPEDPETEGRNMQEGALQEHVEDLSGSPASVNLKFYESLINQFTPGDRLSVVGILTTKRVPRKSTFVYWVDVISAETEGDSKVVLTEDDKAAIAAVAAGPDPLGTLADMFVPEIIGYPEVKKALILQAASGVELEHGAMKVRGRIHVLLAGDPGKAKSQFLMANRRIEEKSMYVSDTSKAGLTVAVNTAGNKRVLVPGILVLANNGTACIDELDKMQKEDREGMHSAMEQGTISKSKAGLRGIFRANTSVLAAANPVYGRFDLNKDIPDQLKIESSLLDRFDLIFWFIDKPQSKESDMRDALRVLTPPQVSDPEFVKKYVAAAKACVPQLTEDSKNRIASAYSELRAMSPDGLSIGLRSMHALRRLAEASAKIRFSNAVDQVDVDCAVSLLSESWKAIGYDLDRLSGTGSFVRKAIDFVEKFLRDVGRAATMEEISSFGLNEKFSQFDISEAIEKGKRMGMFYEPTHGRIGVVK</sequence>
<proteinExistence type="inferred from homology"/>
<keyword evidence="4 6" id="KW-0067">ATP-binding</keyword>
<keyword evidence="5 6" id="KW-0238">DNA-binding</keyword>
<dbReference type="GO" id="GO:0006260">
    <property type="term" value="P:DNA replication"/>
    <property type="evidence" value="ECO:0007669"/>
    <property type="project" value="UniProtKB-KW"/>
</dbReference>
<dbReference type="SMART" id="SM00350">
    <property type="entry name" value="MCM"/>
    <property type="match status" value="1"/>
</dbReference>
<dbReference type="PROSITE" id="PS00847">
    <property type="entry name" value="MCM_1"/>
    <property type="match status" value="1"/>
</dbReference>
<dbReference type="Proteomes" id="UP000716004">
    <property type="component" value="Unassembled WGS sequence"/>
</dbReference>
<dbReference type="PANTHER" id="PTHR11630">
    <property type="entry name" value="DNA REPLICATION LICENSING FACTOR MCM FAMILY MEMBER"/>
    <property type="match status" value="1"/>
</dbReference>
<dbReference type="Pfam" id="PF17207">
    <property type="entry name" value="MCM_OB"/>
    <property type="match status" value="1"/>
</dbReference>
<dbReference type="GO" id="GO:0003697">
    <property type="term" value="F:single-stranded DNA binding"/>
    <property type="evidence" value="ECO:0007669"/>
    <property type="project" value="TreeGrafter"/>
</dbReference>
<dbReference type="Pfam" id="PF17855">
    <property type="entry name" value="MCM_lid"/>
    <property type="match status" value="1"/>
</dbReference>
<evidence type="ECO:0000259" key="7">
    <source>
        <dbReference type="PROSITE" id="PS50051"/>
    </source>
</evidence>
<dbReference type="SUPFAM" id="SSF50249">
    <property type="entry name" value="Nucleic acid-binding proteins"/>
    <property type="match status" value="1"/>
</dbReference>
<reference evidence="8" key="1">
    <citation type="submission" date="2021-04" db="EMBL/GenBank/DDBJ databases">
        <title>Genomic insights into ecological role and evolution of a novel Thermoplasmata order Candidatus Sysuiplasmatales.</title>
        <authorList>
            <person name="Yuan Y."/>
        </authorList>
    </citation>
    <scope>NUCLEOTIDE SEQUENCE</scope>
    <source>
        <strain evidence="8">YP2-bin.285</strain>
    </source>
</reference>
<dbReference type="Gene3D" id="2.20.28.10">
    <property type="match status" value="1"/>
</dbReference>
<dbReference type="PRINTS" id="PR01657">
    <property type="entry name" value="MCMFAMILY"/>
</dbReference>
<dbReference type="PROSITE" id="PS50051">
    <property type="entry name" value="MCM_2"/>
    <property type="match status" value="1"/>
</dbReference>
<accession>A0A8J8CBX5</accession>
<dbReference type="InterPro" id="IPR018525">
    <property type="entry name" value="MCM_CS"/>
</dbReference>
<evidence type="ECO:0000313" key="9">
    <source>
        <dbReference type="Proteomes" id="UP000716004"/>
    </source>
</evidence>
<gene>
    <name evidence="8" type="ORF">J9259_10045</name>
</gene>